<reference evidence="2 3" key="1">
    <citation type="submission" date="2020-04" db="EMBL/GenBank/DDBJ databases">
        <title>Draft genome sequence of Caldanaerobacter sunterraneus. strain 1523vc isolated from Griffin hot spring, Kamchatka, Russia.</title>
        <authorList>
            <person name="Toshchakov S.V."/>
            <person name="Podosokorskaya O.A."/>
            <person name="Kublanov I.V."/>
            <person name="Korzhenkov A."/>
            <person name="Patrushev M.V."/>
        </authorList>
    </citation>
    <scope>NUCLEOTIDE SEQUENCE [LARGE SCALE GENOMIC DNA]</scope>
    <source>
        <strain evidence="2 3">1523vc</strain>
    </source>
</reference>
<evidence type="ECO:0000313" key="2">
    <source>
        <dbReference type="EMBL" id="NNG66449.1"/>
    </source>
</evidence>
<feature type="domain" description="FERM" evidence="1">
    <location>
        <begin position="1"/>
        <end position="54"/>
    </location>
</feature>
<evidence type="ECO:0000313" key="3">
    <source>
        <dbReference type="Proteomes" id="UP000529861"/>
    </source>
</evidence>
<dbReference type="EMBL" id="JABEQB010000008">
    <property type="protein sequence ID" value="NNG66449.1"/>
    <property type="molecule type" value="Genomic_DNA"/>
</dbReference>
<proteinExistence type="predicted"/>
<dbReference type="Pfam" id="PF12651">
    <property type="entry name" value="RHH_3"/>
    <property type="match status" value="1"/>
</dbReference>
<name>A0A7Y2L610_9THEO</name>
<organism evidence="2 3">
    <name type="scientific">Caldanaerobacter subterraneus</name>
    <dbReference type="NCBI Taxonomy" id="911092"/>
    <lineage>
        <taxon>Bacteria</taxon>
        <taxon>Bacillati</taxon>
        <taxon>Bacillota</taxon>
        <taxon>Clostridia</taxon>
        <taxon>Thermoanaerobacterales</taxon>
        <taxon>Thermoanaerobacteraceae</taxon>
        <taxon>Caldanaerobacter</taxon>
    </lineage>
</organism>
<dbReference type="InterPro" id="IPR038733">
    <property type="entry name" value="Predicted_DNA_bind_prot_RHH"/>
</dbReference>
<dbReference type="InterPro" id="IPR000299">
    <property type="entry name" value="FERM_domain"/>
</dbReference>
<dbReference type="PROSITE" id="PS50057">
    <property type="entry name" value="FERM_3"/>
    <property type="match status" value="1"/>
</dbReference>
<comment type="caution">
    <text evidence="2">The sequence shown here is derived from an EMBL/GenBank/DDBJ whole genome shotgun (WGS) entry which is preliminary data.</text>
</comment>
<gene>
    <name evidence="2" type="ORF">HKI81_04240</name>
</gene>
<sequence>MGEKEQEIKKEKYATYLPKDLLDKLRELSKETRVPQVRYIEEALEDLLKKYKKL</sequence>
<evidence type="ECO:0000259" key="1">
    <source>
        <dbReference type="PROSITE" id="PS50057"/>
    </source>
</evidence>
<dbReference type="AlphaFoldDB" id="A0A7Y2L610"/>
<dbReference type="RefSeq" id="WP_170270640.1">
    <property type="nucleotide sequence ID" value="NZ_JABEQB010000008.1"/>
</dbReference>
<accession>A0A7Y2L610</accession>
<protein>
    <submittedName>
        <fullName evidence="2">Ribbon-helix-helix domain-containing protein</fullName>
    </submittedName>
</protein>
<dbReference type="Proteomes" id="UP000529861">
    <property type="component" value="Unassembled WGS sequence"/>
</dbReference>